<evidence type="ECO:0000313" key="13">
    <source>
        <dbReference type="Proteomes" id="UP000189704"/>
    </source>
</evidence>
<evidence type="ECO:0000256" key="9">
    <source>
        <dbReference type="ARBA" id="ARBA00040032"/>
    </source>
</evidence>
<accession>A0A1U7SYJ6</accession>
<keyword evidence="5" id="KW-0677">Repeat</keyword>
<dbReference type="InterPro" id="IPR036645">
    <property type="entry name" value="Elafin-like_sf"/>
</dbReference>
<keyword evidence="10" id="KW-0062">Aspartic protease inhibitor</keyword>
<dbReference type="GO" id="GO:0045087">
    <property type="term" value="P:innate immune response"/>
    <property type="evidence" value="ECO:0007669"/>
    <property type="project" value="TreeGrafter"/>
</dbReference>
<evidence type="ECO:0000256" key="10">
    <source>
        <dbReference type="ARBA" id="ARBA00043261"/>
    </source>
</evidence>
<keyword evidence="3" id="KW-0646">Protease inhibitor</keyword>
<name>A0A1U7SYJ6_CARSF</name>
<dbReference type="OrthoDB" id="6060011at2759"/>
<proteinExistence type="predicted"/>
<dbReference type="Proteomes" id="UP000189704">
    <property type="component" value="Unplaced"/>
</dbReference>
<evidence type="ECO:0000256" key="8">
    <source>
        <dbReference type="ARBA" id="ARBA00038536"/>
    </source>
</evidence>
<evidence type="ECO:0000256" key="7">
    <source>
        <dbReference type="ARBA" id="ARBA00023157"/>
    </source>
</evidence>
<dbReference type="FunFam" id="4.10.75.10:FF:000001">
    <property type="entry name" value="Anosmin 1"/>
    <property type="match status" value="2"/>
</dbReference>
<dbReference type="GeneID" id="103256984"/>
<evidence type="ECO:0000256" key="11">
    <source>
        <dbReference type="SAM" id="SignalP"/>
    </source>
</evidence>
<dbReference type="CDD" id="cd00199">
    <property type="entry name" value="WAP"/>
    <property type="match status" value="1"/>
</dbReference>
<dbReference type="PANTHER" id="PTHR19441:SF34">
    <property type="entry name" value="WAP FOUR-DISULFIDE CORE DOMAIN PROTEIN 2"/>
    <property type="match status" value="1"/>
</dbReference>
<organism evidence="13 14">
    <name type="scientific">Carlito syrichta</name>
    <name type="common">Philippine tarsier</name>
    <name type="synonym">Tarsius syrichta</name>
    <dbReference type="NCBI Taxonomy" id="1868482"/>
    <lineage>
        <taxon>Eukaryota</taxon>
        <taxon>Metazoa</taxon>
        <taxon>Chordata</taxon>
        <taxon>Craniata</taxon>
        <taxon>Vertebrata</taxon>
        <taxon>Euteleostomi</taxon>
        <taxon>Mammalia</taxon>
        <taxon>Eutheria</taxon>
        <taxon>Euarchontoglires</taxon>
        <taxon>Primates</taxon>
        <taxon>Haplorrhini</taxon>
        <taxon>Tarsiiformes</taxon>
        <taxon>Tarsiidae</taxon>
        <taxon>Carlito</taxon>
    </lineage>
</organism>
<keyword evidence="7" id="KW-1015">Disulfide bond</keyword>
<dbReference type="Gene3D" id="4.10.75.10">
    <property type="entry name" value="Elafin-like"/>
    <property type="match status" value="2"/>
</dbReference>
<dbReference type="AlphaFoldDB" id="A0A1U7SYJ6"/>
<reference evidence="14" key="1">
    <citation type="submission" date="2025-08" db="UniProtKB">
        <authorList>
            <consortium name="RefSeq"/>
        </authorList>
    </citation>
    <scope>IDENTIFICATION</scope>
</reference>
<comment type="subunit">
    <text evidence="8">Homotrimer; disulfide-linked.</text>
</comment>
<gene>
    <name evidence="14" type="primary">WFDC2</name>
</gene>
<keyword evidence="13" id="KW-1185">Reference proteome</keyword>
<evidence type="ECO:0000256" key="6">
    <source>
        <dbReference type="ARBA" id="ARBA00022900"/>
    </source>
</evidence>
<dbReference type="PANTHER" id="PTHR19441">
    <property type="entry name" value="WHEY ACDIC PROTEIN WAP"/>
    <property type="match status" value="1"/>
</dbReference>
<evidence type="ECO:0000256" key="5">
    <source>
        <dbReference type="ARBA" id="ARBA00022737"/>
    </source>
</evidence>
<feature type="chain" id="PRO_5010538608" description="WAP four-disulfide core domain protein 2" evidence="11">
    <location>
        <begin position="28"/>
        <end position="124"/>
    </location>
</feature>
<dbReference type="STRING" id="1868482.ENSTSYP00000010684"/>
<dbReference type="PRINTS" id="PR00003">
    <property type="entry name" value="4DISULPHCORE"/>
</dbReference>
<dbReference type="GO" id="GO:0019828">
    <property type="term" value="F:aspartic-type endopeptidase inhibitor activity"/>
    <property type="evidence" value="ECO:0007669"/>
    <property type="project" value="UniProtKB-KW"/>
</dbReference>
<feature type="signal peptide" evidence="11">
    <location>
        <begin position="1"/>
        <end position="27"/>
    </location>
</feature>
<dbReference type="GO" id="GO:0004867">
    <property type="term" value="F:serine-type endopeptidase inhibitor activity"/>
    <property type="evidence" value="ECO:0007669"/>
    <property type="project" value="UniProtKB-KW"/>
</dbReference>
<protein>
    <recommendedName>
        <fullName evidence="9">WAP four-disulfide core domain protein 2</fullName>
    </recommendedName>
</protein>
<dbReference type="KEGG" id="csyr:103256984"/>
<keyword evidence="2" id="KW-0964">Secreted</keyword>
<dbReference type="SUPFAM" id="SSF57256">
    <property type="entry name" value="Elafin-like"/>
    <property type="match status" value="2"/>
</dbReference>
<keyword evidence="4 11" id="KW-0732">Signal</keyword>
<dbReference type="RefSeq" id="XP_008052919.1">
    <property type="nucleotide sequence ID" value="XM_008054728.1"/>
</dbReference>
<feature type="domain" description="WAP" evidence="12">
    <location>
        <begin position="29"/>
        <end position="70"/>
    </location>
</feature>
<sequence length="124" mass="13016">MPACCFGPLAAAFLLGQLLLGLPPAKGAGAEKTGVCPEIQPEQNCTQECLSDSDCPDNLKCCRAGCVSLCSLPNEKQGSCPRVDISFPQLGICWDQCKVDSECPGLKKCCRNGCGNVSCVTPIF</sequence>
<keyword evidence="6" id="KW-0722">Serine protease inhibitor</keyword>
<evidence type="ECO:0000259" key="12">
    <source>
        <dbReference type="PROSITE" id="PS51390"/>
    </source>
</evidence>
<evidence type="ECO:0000313" key="14">
    <source>
        <dbReference type="RefSeq" id="XP_008052919.1"/>
    </source>
</evidence>
<evidence type="ECO:0000256" key="3">
    <source>
        <dbReference type="ARBA" id="ARBA00022690"/>
    </source>
</evidence>
<dbReference type="OMA" id="FCGRSCY"/>
<dbReference type="GO" id="GO:0019731">
    <property type="term" value="P:antibacterial humoral response"/>
    <property type="evidence" value="ECO:0007669"/>
    <property type="project" value="TreeGrafter"/>
</dbReference>
<evidence type="ECO:0000256" key="4">
    <source>
        <dbReference type="ARBA" id="ARBA00022729"/>
    </source>
</evidence>
<dbReference type="SMART" id="SM00217">
    <property type="entry name" value="WAP"/>
    <property type="match status" value="2"/>
</dbReference>
<dbReference type="Pfam" id="PF00095">
    <property type="entry name" value="WAP"/>
    <property type="match status" value="2"/>
</dbReference>
<dbReference type="InterPro" id="IPR008197">
    <property type="entry name" value="WAP_dom"/>
</dbReference>
<dbReference type="CTD" id="10406"/>
<dbReference type="PROSITE" id="PS51390">
    <property type="entry name" value="WAP"/>
    <property type="match status" value="2"/>
</dbReference>
<dbReference type="InterPro" id="IPR050514">
    <property type="entry name" value="WAP_four-disulfide_core"/>
</dbReference>
<comment type="subcellular location">
    <subcellularLocation>
        <location evidence="1">Secreted</location>
    </subcellularLocation>
</comment>
<evidence type="ECO:0000256" key="2">
    <source>
        <dbReference type="ARBA" id="ARBA00022525"/>
    </source>
</evidence>
<evidence type="ECO:0000256" key="1">
    <source>
        <dbReference type="ARBA" id="ARBA00004613"/>
    </source>
</evidence>
<feature type="domain" description="WAP" evidence="12">
    <location>
        <begin position="73"/>
        <end position="123"/>
    </location>
</feature>
<dbReference type="GO" id="GO:0005615">
    <property type="term" value="C:extracellular space"/>
    <property type="evidence" value="ECO:0007669"/>
    <property type="project" value="TreeGrafter"/>
</dbReference>